<proteinExistence type="predicted"/>
<dbReference type="RefSeq" id="WP_008813116.1">
    <property type="nucleotide sequence ID" value="NZ_FMIQ01000011.1"/>
</dbReference>
<organism evidence="1 2">
    <name type="scientific">Hafnia alvei</name>
    <dbReference type="NCBI Taxonomy" id="569"/>
    <lineage>
        <taxon>Bacteria</taxon>
        <taxon>Pseudomonadati</taxon>
        <taxon>Pseudomonadota</taxon>
        <taxon>Gammaproteobacteria</taxon>
        <taxon>Enterobacterales</taxon>
        <taxon>Hafniaceae</taxon>
        <taxon>Hafnia</taxon>
    </lineage>
</organism>
<evidence type="ECO:0000313" key="1">
    <source>
        <dbReference type="EMBL" id="SCM51427.1"/>
    </source>
</evidence>
<protein>
    <submittedName>
        <fullName evidence="1">Uncharacterized protein</fullName>
    </submittedName>
</protein>
<evidence type="ECO:0000313" key="2">
    <source>
        <dbReference type="Proteomes" id="UP000094844"/>
    </source>
</evidence>
<gene>
    <name evidence="1" type="ORF">BN1044_00889</name>
</gene>
<dbReference type="EMBL" id="FMIQ01000011">
    <property type="protein sequence ID" value="SCM51427.1"/>
    <property type="molecule type" value="Genomic_DNA"/>
</dbReference>
<sequence length="64" mass="7252">MADKYNVKATKKDGTTYEGVMTTKEPRLVNGLFAIAEHDGSWTYIQPDELSEITFKPVVEETQE</sequence>
<dbReference type="OrthoDB" id="6507115at2"/>
<accession>A0A1C6YX14</accession>
<dbReference type="Proteomes" id="UP000094844">
    <property type="component" value="Unassembled WGS sequence"/>
</dbReference>
<dbReference type="AlphaFoldDB" id="A0A1C6YX14"/>
<name>A0A1C6YX14_HAFAL</name>
<reference evidence="1 2" key="1">
    <citation type="submission" date="2016-09" db="EMBL/GenBank/DDBJ databases">
        <authorList>
            <person name="Capua I."/>
            <person name="De Benedictis P."/>
            <person name="Joannis T."/>
            <person name="Lombin L.H."/>
            <person name="Cattoli G."/>
        </authorList>
    </citation>
    <scope>NUCLEOTIDE SEQUENCE [LARGE SCALE GENOMIC DNA]</scope>
    <source>
        <strain evidence="1 2">GB001</strain>
    </source>
</reference>